<keyword evidence="3" id="KW-1185">Reference proteome</keyword>
<reference evidence="4" key="1">
    <citation type="submission" date="2025-08" db="UniProtKB">
        <authorList>
            <consortium name="RefSeq"/>
        </authorList>
    </citation>
    <scope>IDENTIFICATION</scope>
    <source>
        <tissue evidence="4">Whole larvae</tissue>
    </source>
</reference>
<evidence type="ECO:0000313" key="3">
    <source>
        <dbReference type="Proteomes" id="UP001652740"/>
    </source>
</evidence>
<evidence type="ECO:0000256" key="1">
    <source>
        <dbReference type="SAM" id="MobiDB-lite"/>
    </source>
</evidence>
<feature type="signal peptide" evidence="2">
    <location>
        <begin position="1"/>
        <end position="18"/>
    </location>
</feature>
<evidence type="ECO:0000313" key="4">
    <source>
        <dbReference type="RefSeq" id="XP_026758787.1"/>
    </source>
</evidence>
<feature type="region of interest" description="Disordered" evidence="1">
    <location>
        <begin position="154"/>
        <end position="321"/>
    </location>
</feature>
<sequence length="321" mass="33170">MKVLLVWLFCAVAGKAAGGPSWSDAGNQATSRQSVTRVIPGTQIVTSIPAKTKISAFSTRQFINAIPISGYPGLESQFAFQPQVSPFNPFQPTYYPLGGAGLYPQSAPIFSGGSPFFPGGGSYFPSGAPIFPAGGPFYPPGSILYPPSGPIPISPIAPPTVPGQPVADFPTGQQDVDSDTTVVDSAEFPPDRQQTETQPAAENKPAEPQLPPASTFPGFPQIPQVPGGTQTFPGVPLGNGDSGSSPQPPQVSDDTNNSSQQNFQQGSGPQAPQIPQGTPPTAPVNPIFSQPPSQSPPSSFPSADNNDQGLNDEDTISVESA</sequence>
<dbReference type="AlphaFoldDB" id="A0A6J1WT93"/>
<dbReference type="OrthoDB" id="6930401at2759"/>
<dbReference type="KEGG" id="gmw:113518186"/>
<organism evidence="3 4">
    <name type="scientific">Galleria mellonella</name>
    <name type="common">Greater wax moth</name>
    <dbReference type="NCBI Taxonomy" id="7137"/>
    <lineage>
        <taxon>Eukaryota</taxon>
        <taxon>Metazoa</taxon>
        <taxon>Ecdysozoa</taxon>
        <taxon>Arthropoda</taxon>
        <taxon>Hexapoda</taxon>
        <taxon>Insecta</taxon>
        <taxon>Pterygota</taxon>
        <taxon>Neoptera</taxon>
        <taxon>Endopterygota</taxon>
        <taxon>Lepidoptera</taxon>
        <taxon>Glossata</taxon>
        <taxon>Ditrysia</taxon>
        <taxon>Pyraloidea</taxon>
        <taxon>Pyralidae</taxon>
        <taxon>Galleriinae</taxon>
        <taxon>Galleria</taxon>
    </lineage>
</organism>
<feature type="compositionally biased region" description="Polar residues" evidence="1">
    <location>
        <begin position="242"/>
        <end position="255"/>
    </location>
</feature>
<proteinExistence type="predicted"/>
<dbReference type="InParanoid" id="A0A6J1WT93"/>
<name>A0A6J1WT93_GALME</name>
<gene>
    <name evidence="4" type="primary">LOC113518186</name>
</gene>
<dbReference type="Proteomes" id="UP001652740">
    <property type="component" value="Unplaced"/>
</dbReference>
<evidence type="ECO:0000256" key="2">
    <source>
        <dbReference type="SAM" id="SignalP"/>
    </source>
</evidence>
<feature type="compositionally biased region" description="Acidic residues" evidence="1">
    <location>
        <begin position="310"/>
        <end position="321"/>
    </location>
</feature>
<feature type="chain" id="PRO_5026752080" evidence="2">
    <location>
        <begin position="19"/>
        <end position="321"/>
    </location>
</feature>
<feature type="compositionally biased region" description="Low complexity" evidence="1">
    <location>
        <begin position="256"/>
        <end position="270"/>
    </location>
</feature>
<dbReference type="RefSeq" id="XP_026758787.1">
    <property type="nucleotide sequence ID" value="XM_026902986.3"/>
</dbReference>
<protein>
    <submittedName>
        <fullName evidence="4">Proline-rich protein HaeIII subfamily 1-like</fullName>
    </submittedName>
</protein>
<accession>A0A6J1WT93</accession>
<keyword evidence="2" id="KW-0732">Signal</keyword>
<dbReference type="GeneID" id="113518186"/>